<dbReference type="Proteomes" id="UP000799302">
    <property type="component" value="Unassembled WGS sequence"/>
</dbReference>
<name>A0A6A6TYA1_9PEZI</name>
<sequence length="118" mass="13758">MSRNLQGVLQHHYSRILKQWPTDLLRPTTNFQSVIEKRAANVAALSDEQAQNEMKNVTALYSLLDERYAKKYTIPPAMLKPTSNPEHYSALMRDIEEAPSRTQGQMWWNWAAGKLRWK</sequence>
<evidence type="ECO:0000313" key="1">
    <source>
        <dbReference type="EMBL" id="KAF2665069.1"/>
    </source>
</evidence>
<accession>A0A6A6TYA1</accession>
<gene>
    <name evidence="1" type="ORF">BT63DRAFT_482958</name>
</gene>
<keyword evidence="2" id="KW-1185">Reference proteome</keyword>
<dbReference type="InterPro" id="IPR037653">
    <property type="entry name" value="Cbp6"/>
</dbReference>
<evidence type="ECO:0000313" key="2">
    <source>
        <dbReference type="Proteomes" id="UP000799302"/>
    </source>
</evidence>
<dbReference type="AlphaFoldDB" id="A0A6A6TYA1"/>
<dbReference type="GO" id="GO:0043022">
    <property type="term" value="F:ribosome binding"/>
    <property type="evidence" value="ECO:0007669"/>
    <property type="project" value="InterPro"/>
</dbReference>
<dbReference type="PANTHER" id="PTHR28250:SF1">
    <property type="entry name" value="CYTOCHROME B PRE-MRNA-PROCESSING PROTEIN 6"/>
    <property type="match status" value="1"/>
</dbReference>
<dbReference type="PANTHER" id="PTHR28250">
    <property type="entry name" value="CYTOCHROME B PRE-MRNA-PROCESSING PROTEIN 6"/>
    <property type="match status" value="1"/>
</dbReference>
<dbReference type="GO" id="GO:0061671">
    <property type="term" value="C:Cbp3p-Cbp6 complex"/>
    <property type="evidence" value="ECO:0007669"/>
    <property type="project" value="InterPro"/>
</dbReference>
<proteinExistence type="predicted"/>
<dbReference type="OrthoDB" id="2107880at2759"/>
<dbReference type="GO" id="GO:0034551">
    <property type="term" value="P:mitochondrial respiratory chain complex III assembly"/>
    <property type="evidence" value="ECO:0007669"/>
    <property type="project" value="TreeGrafter"/>
</dbReference>
<organism evidence="1 2">
    <name type="scientific">Microthyrium microscopicum</name>
    <dbReference type="NCBI Taxonomy" id="703497"/>
    <lineage>
        <taxon>Eukaryota</taxon>
        <taxon>Fungi</taxon>
        <taxon>Dikarya</taxon>
        <taxon>Ascomycota</taxon>
        <taxon>Pezizomycotina</taxon>
        <taxon>Dothideomycetes</taxon>
        <taxon>Dothideomycetes incertae sedis</taxon>
        <taxon>Microthyriales</taxon>
        <taxon>Microthyriaceae</taxon>
        <taxon>Microthyrium</taxon>
    </lineage>
</organism>
<dbReference type="Pfam" id="PF20180">
    <property type="entry name" value="UQCC2_CBP6"/>
    <property type="match status" value="1"/>
</dbReference>
<protein>
    <submittedName>
        <fullName evidence="1">Uncharacterized protein</fullName>
    </submittedName>
</protein>
<dbReference type="EMBL" id="MU004241">
    <property type="protein sequence ID" value="KAF2665069.1"/>
    <property type="molecule type" value="Genomic_DNA"/>
</dbReference>
<reference evidence="1" key="1">
    <citation type="journal article" date="2020" name="Stud. Mycol.">
        <title>101 Dothideomycetes genomes: a test case for predicting lifestyles and emergence of pathogens.</title>
        <authorList>
            <person name="Haridas S."/>
            <person name="Albert R."/>
            <person name="Binder M."/>
            <person name="Bloem J."/>
            <person name="Labutti K."/>
            <person name="Salamov A."/>
            <person name="Andreopoulos B."/>
            <person name="Baker S."/>
            <person name="Barry K."/>
            <person name="Bills G."/>
            <person name="Bluhm B."/>
            <person name="Cannon C."/>
            <person name="Castanera R."/>
            <person name="Culley D."/>
            <person name="Daum C."/>
            <person name="Ezra D."/>
            <person name="Gonzalez J."/>
            <person name="Henrissat B."/>
            <person name="Kuo A."/>
            <person name="Liang C."/>
            <person name="Lipzen A."/>
            <person name="Lutzoni F."/>
            <person name="Magnuson J."/>
            <person name="Mondo S."/>
            <person name="Nolan M."/>
            <person name="Ohm R."/>
            <person name="Pangilinan J."/>
            <person name="Park H.-J."/>
            <person name="Ramirez L."/>
            <person name="Alfaro M."/>
            <person name="Sun H."/>
            <person name="Tritt A."/>
            <person name="Yoshinaga Y."/>
            <person name="Zwiers L.-H."/>
            <person name="Turgeon B."/>
            <person name="Goodwin S."/>
            <person name="Spatafora J."/>
            <person name="Crous P."/>
            <person name="Grigoriev I."/>
        </authorList>
    </citation>
    <scope>NUCLEOTIDE SEQUENCE</scope>
    <source>
        <strain evidence="1">CBS 115976</strain>
    </source>
</reference>